<evidence type="ECO:0000313" key="1">
    <source>
        <dbReference type="EMBL" id="ONI42143.1"/>
    </source>
</evidence>
<name>A0ACC8XFD0_9FIRM</name>
<gene>
    <name evidence="1" type="ORF">AN396_02325</name>
</gene>
<evidence type="ECO:0000313" key="2">
    <source>
        <dbReference type="Proteomes" id="UP000188605"/>
    </source>
</evidence>
<protein>
    <submittedName>
        <fullName evidence="1">Uncharacterized protein</fullName>
    </submittedName>
</protein>
<sequence>MQQTLKKQFIRCSISIVFFVILTLIIVLNALNFKHIAIHTENVLDMIIEDTREISNKPVNIIPIPTIPIMANSYSFGHFIIKLDNLGNIIDFNTELNYSISEDTINSYVNQIMTSQKSKGIIDQYNYAVFSSGDVTNIYFLDCSLEQTLFYTFLKNSILIGTIAFIAIFSLITIYSKKVVRVISQAYDKQNQFITGVTHELKTPITIIKGNAEVIGIQEGHTMWTKSIIEQSNRLNSLIDYLISLTKLEETTSINKEEFDISELMTESCLFFTGVAKSKNKIIDYEIQPNLFYEGDIQNIELLISILLENALKYSEAQSVIHVKLRHIKGKNTIIILNKTQNLDIREYEEWFDRFYRADSSRNSDSSGFGIGLAMAKTIVLNHKGNITAESLDGKTVMIKIIL</sequence>
<dbReference type="Proteomes" id="UP000188605">
    <property type="component" value="Unassembled WGS sequence"/>
</dbReference>
<dbReference type="EMBL" id="LJDB01000020">
    <property type="protein sequence ID" value="ONI42143.1"/>
    <property type="molecule type" value="Genomic_DNA"/>
</dbReference>
<keyword evidence="2" id="KW-1185">Reference proteome</keyword>
<reference evidence="1" key="1">
    <citation type="submission" date="2016-08" db="EMBL/GenBank/DDBJ databases">
        <authorList>
            <person name="Ngugi D.K."/>
            <person name="Miyake S."/>
            <person name="Stingl U."/>
        </authorList>
    </citation>
    <scope>NUCLEOTIDE SEQUENCE</scope>
    <source>
        <strain evidence="1">SCG-B11WGA-EpuloA1</strain>
    </source>
</reference>
<comment type="caution">
    <text evidence="1">The sequence shown here is derived from an EMBL/GenBank/DDBJ whole genome shotgun (WGS) entry which is preliminary data.</text>
</comment>
<organism evidence="1 2">
    <name type="scientific">Candidatus Epulonipiscium fishelsonii</name>
    <dbReference type="NCBI Taxonomy" id="77094"/>
    <lineage>
        <taxon>Bacteria</taxon>
        <taxon>Bacillati</taxon>
        <taxon>Bacillota</taxon>
        <taxon>Clostridia</taxon>
        <taxon>Lachnospirales</taxon>
        <taxon>Lachnospiraceae</taxon>
        <taxon>Candidatus Epulonipiscium</taxon>
    </lineage>
</organism>
<accession>A0ACC8XFD0</accession>
<proteinExistence type="predicted"/>